<organism evidence="3 4">
    <name type="scientific">Clostridium drakei</name>
    <dbReference type="NCBI Taxonomy" id="332101"/>
    <lineage>
        <taxon>Bacteria</taxon>
        <taxon>Bacillati</taxon>
        <taxon>Bacillota</taxon>
        <taxon>Clostridia</taxon>
        <taxon>Eubacteriales</taxon>
        <taxon>Clostridiaceae</taxon>
        <taxon>Clostridium</taxon>
    </lineage>
</organism>
<dbReference type="Pfam" id="PF01973">
    <property type="entry name" value="MptE-like"/>
    <property type="match status" value="1"/>
</dbReference>
<protein>
    <recommendedName>
        <fullName evidence="2">6-hydroxymethylpterin diphosphokinase MptE-like domain-containing protein</fullName>
    </recommendedName>
</protein>
<evidence type="ECO:0000259" key="2">
    <source>
        <dbReference type="Pfam" id="PF01973"/>
    </source>
</evidence>
<gene>
    <name evidence="3" type="ORF">B9W14_04000</name>
</gene>
<keyword evidence="4" id="KW-1185">Reference proteome</keyword>
<feature type="coiled-coil region" evidence="1">
    <location>
        <begin position="479"/>
        <end position="506"/>
    </location>
</feature>
<dbReference type="AlphaFoldDB" id="A0A2U8DM81"/>
<name>A0A2U8DM81_9CLOT</name>
<sequence length="612" mass="71327">MNLYERNLRYLKYNNKLLYNSILKDESKYSSKVEVVEDKLNLLVENNGKKCFIHSLYDENREISEMFRNIESDVENLVLFGFGCGIGKEYIANNFKKLKTVIIIEPDLNLFKEELHYMDIEDLVGKLNIVTFVVNFREDQVINIIGKKVFENVYEKFNIVYNISYRTLYEGYYEKIYKGLNNFLKNVILNLGTNEHFLYDWTKNSINNRKMMALSFNSFCNKFSNIPAILVSAGASLDRNIEDLKLLKDKVIIAAAGSAIKILDSNGIIPHFRFAIDGTEEEKEIFQNINTEASPLFFSDRLYDGILPEYKGKKVRMILSTDTMSNYFQSRIESNFETIISAFSISNTALDALVKLGCRKIILLGQDFCYKDNQYYANGSWSKLNGMETVGVFHSNKTKNILGEDVYTTIPLLGFKNVMEEYIKECTDVSFINSSSGLLIEGAKNKKFRDVIKEDLTNDFPIDNIINSIYEEFDEEKNLQELIKLMLNAEEQVENLTQINEDRKKRLKKFHKYKEKKLGINRLINELEYIKSYENKLEEKSFYKEYIKSELLKTKFSAIAIKYSYVGKDKVKKIDCEENILLGYTVELEKYLEFLNKLLVNNIKELKSKLII</sequence>
<evidence type="ECO:0000313" key="3">
    <source>
        <dbReference type="EMBL" id="AWI03678.1"/>
    </source>
</evidence>
<dbReference type="InterPro" id="IPR002826">
    <property type="entry name" value="MptE-like"/>
</dbReference>
<evidence type="ECO:0000256" key="1">
    <source>
        <dbReference type="SAM" id="Coils"/>
    </source>
</evidence>
<feature type="domain" description="6-hydroxymethylpterin diphosphokinase MptE-like" evidence="2">
    <location>
        <begin position="204"/>
        <end position="372"/>
    </location>
</feature>
<keyword evidence="1" id="KW-0175">Coiled coil</keyword>
<evidence type="ECO:0000313" key="4">
    <source>
        <dbReference type="Proteomes" id="UP000244910"/>
    </source>
</evidence>
<dbReference type="OrthoDB" id="5291305at2"/>
<dbReference type="PANTHER" id="PTHR41786:SF1">
    <property type="entry name" value="6-HYDROXYMETHYLPTERIN DIPHOSPHOKINASE MPTE-LIKE DOMAIN-CONTAINING PROTEIN"/>
    <property type="match status" value="1"/>
</dbReference>
<accession>A0A2U8DM81</accession>
<proteinExistence type="predicted"/>
<dbReference type="KEGG" id="cdrk:B9W14_04000"/>
<dbReference type="EMBL" id="CP020953">
    <property type="protein sequence ID" value="AWI03678.1"/>
    <property type="molecule type" value="Genomic_DNA"/>
</dbReference>
<reference evidence="4" key="1">
    <citation type="submission" date="2017-04" db="EMBL/GenBank/DDBJ databases">
        <authorList>
            <person name="Song Y."/>
            <person name="Cho B.-K."/>
        </authorList>
    </citation>
    <scope>NUCLEOTIDE SEQUENCE [LARGE SCALE GENOMIC DNA]</scope>
    <source>
        <strain evidence="4">SL1</strain>
    </source>
</reference>
<dbReference type="RefSeq" id="WP_032076684.1">
    <property type="nucleotide sequence ID" value="NZ_CP020953.1"/>
</dbReference>
<dbReference type="Proteomes" id="UP000244910">
    <property type="component" value="Chromosome"/>
</dbReference>
<dbReference type="PANTHER" id="PTHR41786">
    <property type="entry name" value="MOTILITY ACCESSORY FACTOR MAF"/>
    <property type="match status" value="1"/>
</dbReference>